<dbReference type="OrthoDB" id="407298at2759"/>
<dbReference type="InterPro" id="IPR036851">
    <property type="entry name" value="Chloroperoxidase-like_sf"/>
</dbReference>
<dbReference type="STRING" id="1890364.A0A2P6MSU5"/>
<keyword evidence="6" id="KW-0408">Iron</keyword>
<evidence type="ECO:0000313" key="11">
    <source>
        <dbReference type="Proteomes" id="UP000241769"/>
    </source>
</evidence>
<evidence type="ECO:0000256" key="3">
    <source>
        <dbReference type="ARBA" id="ARBA00022617"/>
    </source>
</evidence>
<evidence type="ECO:0000256" key="2">
    <source>
        <dbReference type="ARBA" id="ARBA00022559"/>
    </source>
</evidence>
<dbReference type="Gene3D" id="1.10.489.10">
    <property type="entry name" value="Chloroperoxidase-like"/>
    <property type="match status" value="1"/>
</dbReference>
<gene>
    <name evidence="10" type="ORF">PROFUN_06640</name>
</gene>
<dbReference type="Proteomes" id="UP000241769">
    <property type="component" value="Unassembled WGS sequence"/>
</dbReference>
<evidence type="ECO:0000256" key="4">
    <source>
        <dbReference type="ARBA" id="ARBA00022723"/>
    </source>
</evidence>
<keyword evidence="3" id="KW-0349">Heme</keyword>
<dbReference type="InParanoid" id="A0A2P6MSU5"/>
<feature type="region of interest" description="Disordered" evidence="8">
    <location>
        <begin position="76"/>
        <end position="100"/>
    </location>
</feature>
<comment type="cofactor">
    <cofactor evidence="1">
        <name>heme b</name>
        <dbReference type="ChEBI" id="CHEBI:60344"/>
    </cofactor>
</comment>
<dbReference type="AlphaFoldDB" id="A0A2P6MSU5"/>
<keyword evidence="2" id="KW-0575">Peroxidase</keyword>
<dbReference type="Pfam" id="PF01328">
    <property type="entry name" value="Peroxidase_2"/>
    <property type="match status" value="1"/>
</dbReference>
<dbReference type="PANTHER" id="PTHR33577:SF9">
    <property type="entry name" value="PEROXIDASE STCC"/>
    <property type="match status" value="1"/>
</dbReference>
<comment type="caution">
    <text evidence="10">The sequence shown here is derived from an EMBL/GenBank/DDBJ whole genome shotgun (WGS) entry which is preliminary data.</text>
</comment>
<dbReference type="SUPFAM" id="SSF47571">
    <property type="entry name" value="Cloroperoxidase"/>
    <property type="match status" value="1"/>
</dbReference>
<keyword evidence="11" id="KW-1185">Reference proteome</keyword>
<proteinExistence type="inferred from homology"/>
<feature type="domain" description="Heme haloperoxidase family profile" evidence="9">
    <location>
        <begin position="328"/>
        <end position="531"/>
    </location>
</feature>
<evidence type="ECO:0000256" key="8">
    <source>
        <dbReference type="SAM" id="MobiDB-lite"/>
    </source>
</evidence>
<evidence type="ECO:0000256" key="5">
    <source>
        <dbReference type="ARBA" id="ARBA00023002"/>
    </source>
</evidence>
<dbReference type="EMBL" id="MDYQ01000441">
    <property type="protein sequence ID" value="PRP74779.1"/>
    <property type="molecule type" value="Genomic_DNA"/>
</dbReference>
<dbReference type="InterPro" id="IPR000028">
    <property type="entry name" value="Chloroperoxidase"/>
</dbReference>
<organism evidence="10 11">
    <name type="scientific">Planoprotostelium fungivorum</name>
    <dbReference type="NCBI Taxonomy" id="1890364"/>
    <lineage>
        <taxon>Eukaryota</taxon>
        <taxon>Amoebozoa</taxon>
        <taxon>Evosea</taxon>
        <taxon>Variosea</taxon>
        <taxon>Cavosteliida</taxon>
        <taxon>Cavosteliaceae</taxon>
        <taxon>Planoprotostelium</taxon>
    </lineage>
</organism>
<dbReference type="GO" id="GO:0004601">
    <property type="term" value="F:peroxidase activity"/>
    <property type="evidence" value="ECO:0007669"/>
    <property type="project" value="UniProtKB-KW"/>
</dbReference>
<evidence type="ECO:0000256" key="1">
    <source>
        <dbReference type="ARBA" id="ARBA00001970"/>
    </source>
</evidence>
<reference evidence="10 11" key="1">
    <citation type="journal article" date="2018" name="Genome Biol. Evol.">
        <title>Multiple Roots of Fruiting Body Formation in Amoebozoa.</title>
        <authorList>
            <person name="Hillmann F."/>
            <person name="Forbes G."/>
            <person name="Novohradska S."/>
            <person name="Ferling I."/>
            <person name="Riege K."/>
            <person name="Groth M."/>
            <person name="Westermann M."/>
            <person name="Marz M."/>
            <person name="Spaller T."/>
            <person name="Winckler T."/>
            <person name="Schaap P."/>
            <person name="Glockner G."/>
        </authorList>
    </citation>
    <scope>NUCLEOTIDE SEQUENCE [LARGE SCALE GENOMIC DNA]</scope>
    <source>
        <strain evidence="10 11">Jena</strain>
    </source>
</reference>
<comment type="similarity">
    <text evidence="7">Belongs to the chloroperoxidase family.</text>
</comment>
<evidence type="ECO:0000256" key="6">
    <source>
        <dbReference type="ARBA" id="ARBA00023004"/>
    </source>
</evidence>
<dbReference type="PANTHER" id="PTHR33577">
    <property type="entry name" value="STERIGMATOCYSTIN BIOSYNTHESIS PEROXIDASE STCC-RELATED"/>
    <property type="match status" value="1"/>
</dbReference>
<accession>A0A2P6MSU5</accession>
<keyword evidence="5" id="KW-0560">Oxidoreductase</keyword>
<evidence type="ECO:0000256" key="7">
    <source>
        <dbReference type="ARBA" id="ARBA00025795"/>
    </source>
</evidence>
<feature type="compositionally biased region" description="Polar residues" evidence="8">
    <location>
        <begin position="90"/>
        <end position="100"/>
    </location>
</feature>
<name>A0A2P6MSU5_9EUKA</name>
<sequence length="554" mass="63972">MILSEERRNRCGRARSHNYSISSETREETERPSWMIRHRNLFKTIDTRRLPLADPFMRDHKKKQTGGREGKTEIYSAASQKSRKQEFESRPTSWPKVQSNLCSTQSCPTPSFLSRQTTAMNIYPADPFDLQFTDQNRTEFAPSSSNDLRTDLQQDQCWDRCLRNMTRGKTITFALGSADRITFRNQATQLKFTLRANDRDYTLHYSVQLQDGSLTIKGKMPKYRYFRAGCTQLNQPLFLEIFVEVFFLDNQQKRSVSTVIRAAAKPKNFPSYVPHHRFLIQLAMTSRVYILPSHRLNIMRATVFVLVAIFVAASAYPRGPAGRLLIDDDHAFQPPADGAYRSPCPALNILANHGYLPRDGKNITKSDLIYALFNGFNVGRDVGFLLANAAFEMYGYKESISLLDLQQHNVIEHDASLTRSDYSLGDSNAFNETLFDKLLFYANNLEYLTWRRMTIARYFRRQDSFNRNPHFTWNAKQRWAAAGETALFQLVFGDWEKGVDISLVKSIFRHERLPDGWKPHEGTILAVDVLAKQTIVRFSAWEMDEPTTNVLRRS</sequence>
<dbReference type="GO" id="GO:0046872">
    <property type="term" value="F:metal ion binding"/>
    <property type="evidence" value="ECO:0007669"/>
    <property type="project" value="UniProtKB-KW"/>
</dbReference>
<dbReference type="PROSITE" id="PS51405">
    <property type="entry name" value="HEME_HALOPEROXIDASE"/>
    <property type="match status" value="1"/>
</dbReference>
<evidence type="ECO:0000259" key="9">
    <source>
        <dbReference type="PROSITE" id="PS51405"/>
    </source>
</evidence>
<protein>
    <recommendedName>
        <fullName evidence="9">Heme haloperoxidase family profile domain-containing protein</fullName>
    </recommendedName>
</protein>
<feature type="region of interest" description="Disordered" evidence="8">
    <location>
        <begin position="1"/>
        <end position="31"/>
    </location>
</feature>
<keyword evidence="4" id="KW-0479">Metal-binding</keyword>
<evidence type="ECO:0000313" key="10">
    <source>
        <dbReference type="EMBL" id="PRP74779.1"/>
    </source>
</evidence>